<reference evidence="2" key="1">
    <citation type="journal article" date="1994" name="Virus Res.">
        <title>Sequence analysis of putative E3, pVIII, and fiber genomic regions of a porcine adenovirus.</title>
        <authorList>
            <person name="Kleiboeker S.B."/>
        </authorList>
    </citation>
    <scope>NUCLEOTIDE SEQUENCE</scope>
</reference>
<organism evidence="2">
    <name type="scientific">Porcine adenovirus B serotype 4</name>
    <name type="common">PAdV-4</name>
    <name type="synonym">Porcine adenovirus 4</name>
    <dbReference type="NCBI Taxonomy" id="35267"/>
    <lineage>
        <taxon>Viruses</taxon>
        <taxon>Varidnaviria</taxon>
        <taxon>Bamfordvirae</taxon>
        <taxon>Preplasmiviricota</taxon>
        <taxon>Polisuviricotina</taxon>
        <taxon>Pharingeaviricetes</taxon>
        <taxon>Rowavirales</taxon>
        <taxon>Adenoviridae</taxon>
        <taxon>Mastadenovirus</taxon>
        <taxon>Mastadenovirus porcusquartum</taxon>
    </lineage>
</organism>
<name>Q64849_ADEP4</name>
<proteinExistence type="predicted"/>
<evidence type="ECO:0000256" key="1">
    <source>
        <dbReference type="SAM" id="MobiDB-lite"/>
    </source>
</evidence>
<sequence>MALTKPALDWWGGPWLNNCTRICAPWWKSPSRETDRSSNTSSPPSLAT</sequence>
<organismHost>
    <name type="scientific">Sus scrofa</name>
    <name type="common">Pig</name>
    <dbReference type="NCBI Taxonomy" id="9823"/>
</organismHost>
<accession>Q64849</accession>
<evidence type="ECO:0000313" key="2">
    <source>
        <dbReference type="EMBL" id="AAA51004.1"/>
    </source>
</evidence>
<protein>
    <submittedName>
        <fullName evidence="2">Mastadenovirus sus4 E3 region, pVIII</fullName>
    </submittedName>
</protein>
<feature type="region of interest" description="Disordered" evidence="1">
    <location>
        <begin position="29"/>
        <end position="48"/>
    </location>
</feature>
<dbReference type="EMBL" id="L23218">
    <property type="protein sequence ID" value="AAA51004.1"/>
    <property type="molecule type" value="Genomic_DNA"/>
</dbReference>
<feature type="compositionally biased region" description="Polar residues" evidence="1">
    <location>
        <begin position="37"/>
        <end position="48"/>
    </location>
</feature>